<dbReference type="CDD" id="cd13867">
    <property type="entry name" value="CuRO_2_CueO_FtsP"/>
    <property type="match status" value="1"/>
</dbReference>
<proteinExistence type="predicted"/>
<dbReference type="SUPFAM" id="SSF49503">
    <property type="entry name" value="Cupredoxins"/>
    <property type="match status" value="3"/>
</dbReference>
<dbReference type="RefSeq" id="WP_069317909.1">
    <property type="nucleotide sequence ID" value="NZ_CAWNQJ010000001.1"/>
</dbReference>
<evidence type="ECO:0000259" key="1">
    <source>
        <dbReference type="Pfam" id="PF07731"/>
    </source>
</evidence>
<evidence type="ECO:0000313" key="3">
    <source>
        <dbReference type="EMBL" id="AOM42273.1"/>
    </source>
</evidence>
<reference evidence="3 5" key="1">
    <citation type="submission" date="2016-06" db="EMBL/GenBank/DDBJ databases">
        <title>Bacterial characters and pathogenicity of Xenorhabdus hominickii from an entomopathogenic nematode, Steinernema monticolum.</title>
        <authorList>
            <person name="Park Y."/>
            <person name="Kim Y."/>
        </authorList>
    </citation>
    <scope>NUCLEOTIDE SEQUENCE [LARGE SCALE GENOMIC DNA]</scope>
    <source>
        <strain evidence="3 5">ANU1</strain>
    </source>
</reference>
<evidence type="ECO:0000259" key="2">
    <source>
        <dbReference type="Pfam" id="PF07732"/>
    </source>
</evidence>
<protein>
    <submittedName>
        <fullName evidence="4">Cell division protein FtsP</fullName>
    </submittedName>
</protein>
<dbReference type="InterPro" id="IPR045087">
    <property type="entry name" value="Cu-oxidase_fam"/>
</dbReference>
<evidence type="ECO:0000313" key="5">
    <source>
        <dbReference type="Proteomes" id="UP000094600"/>
    </source>
</evidence>
<dbReference type="EMBL" id="NJAI01000001">
    <property type="protein sequence ID" value="PHM58277.1"/>
    <property type="molecule type" value="Genomic_DNA"/>
</dbReference>
<sequence>MSLSRRQFIQASGLAMCLGALPFAVRANKGQQTKLPLPPLLESRGGQPLFLSIQKTSWSFNGQNKTQVWGINGHYLGPTIRVRRGDDVKLVYSNRLSESVSMTVSGLLVPGTLMGGSRRLLAPGETWSPVIPIDQPETTCWYHANTPRKMASHVYAGLAGMWLVEDESSRSLPLPKHYGVDDFPVILQDKRLDNFGVPQYNPPANQGFLGNILVVNGVENPFVEVARGWIRLRLLNASNARRYQLQLSDGRPFYMIGTDQGLLPAPVAVQQLPLAPGERREVLVDMSKVESVAITAGESAGMMDRLKGLFEPSNKLLSTTVLTLKASGLLPLITDQLPAQLVVDNPNVNSPIPSRHLVLGDPTQGINGTLMNDHITSQQGAWERWIVTTSIPQPFHIEGARFKVISLNGNRPEPQDYGWKDTVWIDDRAELLVNMMQPSYDSFPFMYYSQILEMADLGVSGQLIVNSSGF</sequence>
<evidence type="ECO:0000313" key="4">
    <source>
        <dbReference type="EMBL" id="PHM58277.1"/>
    </source>
</evidence>
<dbReference type="Proteomes" id="UP000225433">
    <property type="component" value="Unassembled WGS sequence"/>
</dbReference>
<accession>A0A2G0QGD4</accession>
<dbReference type="KEGG" id="xho:A9255_17945"/>
<keyword evidence="5" id="KW-1185">Reference proteome</keyword>
<keyword evidence="4" id="KW-0132">Cell division</keyword>
<dbReference type="NCBIfam" id="NF008135">
    <property type="entry name" value="PRK10883.1"/>
    <property type="match status" value="1"/>
</dbReference>
<keyword evidence="4" id="KW-0131">Cell cycle</keyword>
<reference evidence="4 6" key="2">
    <citation type="journal article" date="2017" name="Nat. Microbiol.">
        <title>Natural product diversity associated with the nematode symbionts Photorhabdus and Xenorhabdus.</title>
        <authorList>
            <person name="Tobias N.J."/>
            <person name="Wolff H."/>
            <person name="Djahanschiri B."/>
            <person name="Grundmann F."/>
            <person name="Kronenwerth M."/>
            <person name="Shi Y.M."/>
            <person name="Simonyi S."/>
            <person name="Grun P."/>
            <person name="Shapiro-Ilan D."/>
            <person name="Pidot S.J."/>
            <person name="Stinear T.P."/>
            <person name="Ebersberger I."/>
            <person name="Bode H.B."/>
        </authorList>
    </citation>
    <scope>NUCLEOTIDE SEQUENCE [LARGE SCALE GENOMIC DNA]</scope>
    <source>
        <strain evidence="4 6">DSM 17903</strain>
    </source>
</reference>
<dbReference type="Proteomes" id="UP000094600">
    <property type="component" value="Chromosome"/>
</dbReference>
<dbReference type="InterPro" id="IPR011706">
    <property type="entry name" value="Cu-oxidase_C"/>
</dbReference>
<dbReference type="PROSITE" id="PS51318">
    <property type="entry name" value="TAT"/>
    <property type="match status" value="1"/>
</dbReference>
<dbReference type="InterPro" id="IPR011707">
    <property type="entry name" value="Cu-oxidase-like_N"/>
</dbReference>
<dbReference type="PANTHER" id="PTHR48267">
    <property type="entry name" value="CUPREDOXIN SUPERFAMILY PROTEIN"/>
    <property type="match status" value="1"/>
</dbReference>
<organism evidence="4 6">
    <name type="scientific">Xenorhabdus hominickii</name>
    <dbReference type="NCBI Taxonomy" id="351679"/>
    <lineage>
        <taxon>Bacteria</taxon>
        <taxon>Pseudomonadati</taxon>
        <taxon>Pseudomonadota</taxon>
        <taxon>Gammaproteobacteria</taxon>
        <taxon>Enterobacterales</taxon>
        <taxon>Morganellaceae</taxon>
        <taxon>Xenorhabdus</taxon>
    </lineage>
</organism>
<dbReference type="Gene3D" id="2.60.40.420">
    <property type="entry name" value="Cupredoxins - blue copper proteins"/>
    <property type="match status" value="3"/>
</dbReference>
<name>A0A2G0QGD4_XENHO</name>
<dbReference type="InterPro" id="IPR006311">
    <property type="entry name" value="TAT_signal"/>
</dbReference>
<dbReference type="Pfam" id="PF07732">
    <property type="entry name" value="Cu-oxidase_3"/>
    <property type="match status" value="1"/>
</dbReference>
<dbReference type="AlphaFoldDB" id="A0A2G0QGD4"/>
<dbReference type="PANTHER" id="PTHR48267:SF1">
    <property type="entry name" value="BILIRUBIN OXIDASE"/>
    <property type="match status" value="1"/>
</dbReference>
<dbReference type="STRING" id="351679.A9255_17945"/>
<dbReference type="GO" id="GO:0016491">
    <property type="term" value="F:oxidoreductase activity"/>
    <property type="evidence" value="ECO:0007669"/>
    <property type="project" value="InterPro"/>
</dbReference>
<dbReference type="GO" id="GO:0005507">
    <property type="term" value="F:copper ion binding"/>
    <property type="evidence" value="ECO:0007669"/>
    <property type="project" value="InterPro"/>
</dbReference>
<dbReference type="GO" id="GO:0051301">
    <property type="term" value="P:cell division"/>
    <property type="evidence" value="ECO:0007669"/>
    <property type="project" value="UniProtKB-KW"/>
</dbReference>
<evidence type="ECO:0000313" key="6">
    <source>
        <dbReference type="Proteomes" id="UP000225433"/>
    </source>
</evidence>
<dbReference type="Pfam" id="PF07731">
    <property type="entry name" value="Cu-oxidase_2"/>
    <property type="match status" value="1"/>
</dbReference>
<gene>
    <name evidence="3" type="ORF">A9255_17945</name>
    <name evidence="4" type="ORF">Xhom_01292</name>
</gene>
<dbReference type="OrthoDB" id="9757546at2"/>
<feature type="domain" description="Plastocyanin-like" evidence="2">
    <location>
        <begin position="53"/>
        <end position="168"/>
    </location>
</feature>
<feature type="domain" description="Plastocyanin-like" evidence="1">
    <location>
        <begin position="364"/>
        <end position="466"/>
    </location>
</feature>
<dbReference type="EMBL" id="CP016176">
    <property type="protein sequence ID" value="AOM42273.1"/>
    <property type="molecule type" value="Genomic_DNA"/>
</dbReference>
<dbReference type="InterPro" id="IPR008972">
    <property type="entry name" value="Cupredoxin"/>
</dbReference>